<dbReference type="EMBL" id="JBFCZG010000006">
    <property type="protein sequence ID" value="KAL3421473.1"/>
    <property type="molecule type" value="Genomic_DNA"/>
</dbReference>
<comment type="caution">
    <text evidence="2">The sequence shown here is derived from an EMBL/GenBank/DDBJ whole genome shotgun (WGS) entry which is preliminary data.</text>
</comment>
<evidence type="ECO:0000256" key="1">
    <source>
        <dbReference type="SAM" id="MobiDB-lite"/>
    </source>
</evidence>
<reference evidence="2 3" key="1">
    <citation type="submission" date="2024-06" db="EMBL/GenBank/DDBJ databases">
        <title>Complete genome of Phlyctema vagabunda strain 19-DSS-EL-015.</title>
        <authorList>
            <person name="Fiorenzani C."/>
        </authorList>
    </citation>
    <scope>NUCLEOTIDE SEQUENCE [LARGE SCALE GENOMIC DNA]</scope>
    <source>
        <strain evidence="2 3">19-DSS-EL-015</strain>
    </source>
</reference>
<protein>
    <submittedName>
        <fullName evidence="2">RNAse P Rpr2/Rpp21/SNM1 subunit domain-containing protein</fullName>
    </submittedName>
</protein>
<gene>
    <name evidence="2" type="ORF">PVAG01_07918</name>
</gene>
<dbReference type="InterPro" id="IPR007175">
    <property type="entry name" value="Rpr2/Snm1/Rpp21"/>
</dbReference>
<dbReference type="Pfam" id="PF04032">
    <property type="entry name" value="Rpr2"/>
    <property type="match status" value="1"/>
</dbReference>
<name>A0ABR4PDS4_9HELO</name>
<organism evidence="2 3">
    <name type="scientific">Phlyctema vagabunda</name>
    <dbReference type="NCBI Taxonomy" id="108571"/>
    <lineage>
        <taxon>Eukaryota</taxon>
        <taxon>Fungi</taxon>
        <taxon>Dikarya</taxon>
        <taxon>Ascomycota</taxon>
        <taxon>Pezizomycotina</taxon>
        <taxon>Leotiomycetes</taxon>
        <taxon>Helotiales</taxon>
        <taxon>Dermateaceae</taxon>
        <taxon>Phlyctema</taxon>
    </lineage>
</organism>
<feature type="region of interest" description="Disordered" evidence="1">
    <location>
        <begin position="127"/>
        <end position="212"/>
    </location>
</feature>
<feature type="compositionally biased region" description="Low complexity" evidence="1">
    <location>
        <begin position="155"/>
        <end position="171"/>
    </location>
</feature>
<dbReference type="Proteomes" id="UP001629113">
    <property type="component" value="Unassembled WGS sequence"/>
</dbReference>
<proteinExistence type="predicted"/>
<evidence type="ECO:0000313" key="2">
    <source>
        <dbReference type="EMBL" id="KAL3421473.1"/>
    </source>
</evidence>
<sequence>MASSALAARLEYLQSSATLLSTTAPSTSRYLLQTHNNLQFSNALAPTIAQRSQVCQACGSLFNNPNNGAVEGPAISVQRQQKPSKDKIGKTGRGAREVKARAMVYTCSACSRKTRIALDVKPPRRFNTKDRNHIIPAPISLPNTTPSLSSNTQLPTTASTATSSPSVSGAAPKKRNKARKQTGLSALLLRAKASESSAGGHGLGLMDLMKKS</sequence>
<accession>A0ABR4PDS4</accession>
<feature type="compositionally biased region" description="Polar residues" evidence="1">
    <location>
        <begin position="141"/>
        <end position="154"/>
    </location>
</feature>
<keyword evidence="3" id="KW-1185">Reference proteome</keyword>
<evidence type="ECO:0000313" key="3">
    <source>
        <dbReference type="Proteomes" id="UP001629113"/>
    </source>
</evidence>